<sequence>MMELEWTERAIFEYEILTEYLFSTWSEVIALRVLSEIDFKIDRIRKYPKQFPVVIEQKEIRRCVASPQTSLFFAIKPQSIILLSIFDNRLNHKKYPG</sequence>
<dbReference type="Gene3D" id="3.30.2310.20">
    <property type="entry name" value="RelE-like"/>
    <property type="match status" value="1"/>
</dbReference>
<organism evidence="1 2">
    <name type="scientific">Dyadobacter arcticus</name>
    <dbReference type="NCBI Taxonomy" id="1078754"/>
    <lineage>
        <taxon>Bacteria</taxon>
        <taxon>Pseudomonadati</taxon>
        <taxon>Bacteroidota</taxon>
        <taxon>Cytophagia</taxon>
        <taxon>Cytophagales</taxon>
        <taxon>Spirosomataceae</taxon>
        <taxon>Dyadobacter</taxon>
    </lineage>
</organism>
<gene>
    <name evidence="1" type="ORF">FHS68_004895</name>
</gene>
<reference evidence="1 2" key="1">
    <citation type="submission" date="2020-03" db="EMBL/GenBank/DDBJ databases">
        <title>Genomic Encyclopedia of Type Strains, Phase IV (KMG-IV): sequencing the most valuable type-strain genomes for metagenomic binning, comparative biology and taxonomic classification.</title>
        <authorList>
            <person name="Goeker M."/>
        </authorList>
    </citation>
    <scope>NUCLEOTIDE SEQUENCE [LARGE SCALE GENOMIC DNA]</scope>
    <source>
        <strain evidence="1 2">DSM 102865</strain>
    </source>
</reference>
<name>A0ABX0URX0_9BACT</name>
<dbReference type="InterPro" id="IPR035093">
    <property type="entry name" value="RelE/ParE_toxin_dom_sf"/>
</dbReference>
<dbReference type="Proteomes" id="UP001179181">
    <property type="component" value="Unassembled WGS sequence"/>
</dbReference>
<proteinExistence type="predicted"/>
<keyword evidence="2" id="KW-1185">Reference proteome</keyword>
<evidence type="ECO:0000313" key="1">
    <source>
        <dbReference type="EMBL" id="NIJ55702.1"/>
    </source>
</evidence>
<evidence type="ECO:0000313" key="2">
    <source>
        <dbReference type="Proteomes" id="UP001179181"/>
    </source>
</evidence>
<accession>A0ABX0URX0</accession>
<comment type="caution">
    <text evidence="1">The sequence shown here is derived from an EMBL/GenBank/DDBJ whole genome shotgun (WGS) entry which is preliminary data.</text>
</comment>
<dbReference type="EMBL" id="JAASQJ010000006">
    <property type="protein sequence ID" value="NIJ55702.1"/>
    <property type="molecule type" value="Genomic_DNA"/>
</dbReference>
<dbReference type="RefSeq" id="WP_167275973.1">
    <property type="nucleotide sequence ID" value="NZ_JAASQJ010000006.1"/>
</dbReference>
<protein>
    <submittedName>
        <fullName evidence="1">Plasmid stabilization system protein ParE</fullName>
    </submittedName>
</protein>